<dbReference type="Pfam" id="PF22938">
    <property type="entry name" value="Integrase_p58_C"/>
    <property type="match status" value="1"/>
</dbReference>
<dbReference type="AlphaFoldDB" id="A0A232EH00"/>
<reference evidence="2 3" key="1">
    <citation type="journal article" date="2017" name="Curr. Biol.">
        <title>The Evolution of Venom by Co-option of Single-Copy Genes.</title>
        <authorList>
            <person name="Martinson E.O."/>
            <person name="Mrinalini"/>
            <person name="Kelkar Y.D."/>
            <person name="Chang C.H."/>
            <person name="Werren J.H."/>
        </authorList>
    </citation>
    <scope>NUCLEOTIDE SEQUENCE [LARGE SCALE GENOMIC DNA]</scope>
    <source>
        <strain evidence="2 3">Alberta</strain>
        <tissue evidence="2">Whole body</tissue>
    </source>
</reference>
<protein>
    <recommendedName>
        <fullName evidence="1">Integrase p58-like C-terminal domain-containing protein</fullName>
    </recommendedName>
</protein>
<comment type="caution">
    <text evidence="2">The sequence shown here is derived from an EMBL/GenBank/DDBJ whole genome shotgun (WGS) entry which is preliminary data.</text>
</comment>
<feature type="domain" description="Integrase p58-like C-terminal" evidence="1">
    <location>
        <begin position="55"/>
        <end position="84"/>
    </location>
</feature>
<sequence>MARDRINLQSEKTKSWYDKRALNVEYSQGQKVWFFNPRRTEEKAPKLQSNWEGHWEVVKKINDVVYCIRRSPRHKSKIVNINRLGIYTERDTPSFCLYGHFKWVIFYQDFVEKVIVISGDFRQTLPIVRHRNRTKILKAPSLDEIPFIMLFHGADSEKNINN</sequence>
<proteinExistence type="predicted"/>
<evidence type="ECO:0000313" key="3">
    <source>
        <dbReference type="Proteomes" id="UP000215335"/>
    </source>
</evidence>
<dbReference type="Proteomes" id="UP000215335">
    <property type="component" value="Unassembled WGS sequence"/>
</dbReference>
<evidence type="ECO:0000313" key="2">
    <source>
        <dbReference type="EMBL" id="OXU17640.1"/>
    </source>
</evidence>
<dbReference type="OrthoDB" id="7553636at2759"/>
<dbReference type="InterPro" id="IPR054465">
    <property type="entry name" value="Integrase_p58-like_C"/>
</dbReference>
<evidence type="ECO:0000259" key="1">
    <source>
        <dbReference type="Pfam" id="PF22938"/>
    </source>
</evidence>
<accession>A0A232EH00</accession>
<gene>
    <name evidence="2" type="ORF">TSAR_010576</name>
</gene>
<organism evidence="2 3">
    <name type="scientific">Trichomalopsis sarcophagae</name>
    <dbReference type="NCBI Taxonomy" id="543379"/>
    <lineage>
        <taxon>Eukaryota</taxon>
        <taxon>Metazoa</taxon>
        <taxon>Ecdysozoa</taxon>
        <taxon>Arthropoda</taxon>
        <taxon>Hexapoda</taxon>
        <taxon>Insecta</taxon>
        <taxon>Pterygota</taxon>
        <taxon>Neoptera</taxon>
        <taxon>Endopterygota</taxon>
        <taxon>Hymenoptera</taxon>
        <taxon>Apocrita</taxon>
        <taxon>Proctotrupomorpha</taxon>
        <taxon>Chalcidoidea</taxon>
        <taxon>Pteromalidae</taxon>
        <taxon>Pteromalinae</taxon>
        <taxon>Trichomalopsis</taxon>
    </lineage>
</organism>
<dbReference type="EMBL" id="NNAY01004625">
    <property type="protein sequence ID" value="OXU17640.1"/>
    <property type="molecule type" value="Genomic_DNA"/>
</dbReference>
<keyword evidence="3" id="KW-1185">Reference proteome</keyword>
<name>A0A232EH00_9HYME</name>
<dbReference type="STRING" id="543379.A0A232EH00"/>